<protein>
    <submittedName>
        <fullName evidence="1">Uncharacterized protein</fullName>
    </submittedName>
</protein>
<reference evidence="1" key="1">
    <citation type="submission" date="2019-08" db="EMBL/GenBank/DDBJ databases">
        <authorList>
            <person name="Kucharzyk K."/>
            <person name="Murdoch R.W."/>
            <person name="Higgins S."/>
            <person name="Loffler F."/>
        </authorList>
    </citation>
    <scope>NUCLEOTIDE SEQUENCE</scope>
</reference>
<proteinExistence type="predicted"/>
<evidence type="ECO:0000313" key="1">
    <source>
        <dbReference type="EMBL" id="MPM92238.1"/>
    </source>
</evidence>
<sequence length="61" mass="7012">MELQTKTTAATDKEPSYHALLPYGQYGVKFLAPSYPYERWERYSQSHLVVAGAFQPPHLLQ</sequence>
<organism evidence="1">
    <name type="scientific">bioreactor metagenome</name>
    <dbReference type="NCBI Taxonomy" id="1076179"/>
    <lineage>
        <taxon>unclassified sequences</taxon>
        <taxon>metagenomes</taxon>
        <taxon>ecological metagenomes</taxon>
    </lineage>
</organism>
<gene>
    <name evidence="1" type="ORF">SDC9_139373</name>
</gene>
<name>A0A645DSX7_9ZZZZ</name>
<accession>A0A645DSX7</accession>
<dbReference type="AlphaFoldDB" id="A0A645DSX7"/>
<dbReference type="EMBL" id="VSSQ01039205">
    <property type="protein sequence ID" value="MPM92238.1"/>
    <property type="molecule type" value="Genomic_DNA"/>
</dbReference>
<comment type="caution">
    <text evidence="1">The sequence shown here is derived from an EMBL/GenBank/DDBJ whole genome shotgun (WGS) entry which is preliminary data.</text>
</comment>